<keyword evidence="2" id="KW-1185">Reference proteome</keyword>
<dbReference type="KEGG" id="tun:J9260_12470"/>
<name>A0A975F6X3_9GAMM</name>
<evidence type="ECO:0000313" key="1">
    <source>
        <dbReference type="EMBL" id="QTR52526.1"/>
    </source>
</evidence>
<dbReference type="AlphaFoldDB" id="A0A975F6X3"/>
<accession>A0A975F6X3</accession>
<dbReference type="EMBL" id="CP072793">
    <property type="protein sequence ID" value="QTR52526.1"/>
    <property type="molecule type" value="Genomic_DNA"/>
</dbReference>
<reference evidence="1" key="1">
    <citation type="submission" date="2021-04" db="EMBL/GenBank/DDBJ databases">
        <title>Genomics, taxonomy and metabolism of representatives of sulfur bacteria of the genus Thiothrix: Thiothrix fructosivorans QT, Thiothrix unzii A1T and three new species, Thiothrix subterranea sp. nov., Thiothrix litoralis sp. nov. and 'Candidatus Thiothrix anitrata' sp. nov.</title>
        <authorList>
            <person name="Ravin N.V."/>
            <person name="Smolyakov D."/>
            <person name="Rudenko T.S."/>
            <person name="Mardanov A.V."/>
            <person name="Beletsky A.V."/>
            <person name="Markov N.D."/>
            <person name="Fomenkov A.I."/>
            <person name="Roberts R.J."/>
            <person name="Karnachuk O.V."/>
            <person name="Novikov A."/>
            <person name="Grabovich M.Y."/>
        </authorList>
    </citation>
    <scope>NUCLEOTIDE SEQUENCE</scope>
    <source>
        <strain evidence="1">A1</strain>
    </source>
</reference>
<protein>
    <submittedName>
        <fullName evidence="1">Uncharacterized protein</fullName>
    </submittedName>
</protein>
<gene>
    <name evidence="1" type="ORF">J9260_12470</name>
</gene>
<proteinExistence type="predicted"/>
<evidence type="ECO:0000313" key="2">
    <source>
        <dbReference type="Proteomes" id="UP000672009"/>
    </source>
</evidence>
<dbReference type="RefSeq" id="WP_210218071.1">
    <property type="nucleotide sequence ID" value="NZ_CP072793.1"/>
</dbReference>
<dbReference type="Proteomes" id="UP000672009">
    <property type="component" value="Chromosome"/>
</dbReference>
<organism evidence="1 2">
    <name type="scientific">Thiothrix unzii</name>
    <dbReference type="NCBI Taxonomy" id="111769"/>
    <lineage>
        <taxon>Bacteria</taxon>
        <taxon>Pseudomonadati</taxon>
        <taxon>Pseudomonadota</taxon>
        <taxon>Gammaproteobacteria</taxon>
        <taxon>Thiotrichales</taxon>
        <taxon>Thiotrichaceae</taxon>
        <taxon>Thiothrix</taxon>
    </lineage>
</organism>
<sequence length="203" mass="23543">MVFSASRVGQRCFMCDLPIYGFKYAADDESFKLSDIISAIKIIKNDLVIDEELIIRLAEKDFFDLWEITNGGEILIAMAAGYGKPREEQNLPKPTSITMIRKRDVIKLCDSIFKSDGNFDSIEEIEPITKKDRMIPLKDIPKSIKEAKKPRVRMMLTAAQKFHDENGWYPYGRELFDMGKDVHGYDDWETFRKTFIRYFSEAG</sequence>